<feature type="region of interest" description="Disordered" evidence="3">
    <location>
        <begin position="399"/>
        <end position="464"/>
    </location>
</feature>
<dbReference type="PANTHER" id="PTHR22902">
    <property type="entry name" value="SESQUIPEDALIAN"/>
    <property type="match status" value="1"/>
</dbReference>
<dbReference type="GO" id="GO:0005769">
    <property type="term" value="C:early endosome"/>
    <property type="evidence" value="ECO:0007669"/>
    <property type="project" value="TreeGrafter"/>
</dbReference>
<dbReference type="KEGG" id="aaf:AURANDRAFT_67820"/>
<dbReference type="GO" id="GO:0005802">
    <property type="term" value="C:trans-Golgi network"/>
    <property type="evidence" value="ECO:0007669"/>
    <property type="project" value="TreeGrafter"/>
</dbReference>
<dbReference type="AlphaFoldDB" id="F0YMI3"/>
<dbReference type="Gene3D" id="2.30.29.30">
    <property type="entry name" value="Pleckstrin-homology domain (PH domain)/Phosphotyrosine-binding domain (PTB)"/>
    <property type="match status" value="1"/>
</dbReference>
<accession>F0YMI3</accession>
<feature type="region of interest" description="Disordered" evidence="3">
    <location>
        <begin position="265"/>
        <end position="297"/>
    </location>
</feature>
<reference evidence="5 6" key="1">
    <citation type="journal article" date="2011" name="Proc. Natl. Acad. Sci. U.S.A.">
        <title>Niche of harmful alga Aureococcus anophagefferens revealed through ecogenomics.</title>
        <authorList>
            <person name="Gobler C.J."/>
            <person name="Berry D.L."/>
            <person name="Dyhrman S.T."/>
            <person name="Wilhelm S.W."/>
            <person name="Salamov A."/>
            <person name="Lobanov A.V."/>
            <person name="Zhang Y."/>
            <person name="Collier J.L."/>
            <person name="Wurch L.L."/>
            <person name="Kustka A.B."/>
            <person name="Dill B.D."/>
            <person name="Shah M."/>
            <person name="VerBerkmoes N.C."/>
            <person name="Kuo A."/>
            <person name="Terry A."/>
            <person name="Pangilinan J."/>
            <person name="Lindquist E.A."/>
            <person name="Lucas S."/>
            <person name="Paulsen I.T."/>
            <person name="Hattenrath-Lehmann T.K."/>
            <person name="Talmage S.C."/>
            <person name="Walker E.A."/>
            <person name="Koch F."/>
            <person name="Burson A.M."/>
            <person name="Marcoval M.A."/>
            <person name="Tang Y.Z."/>
            <person name="Lecleir G.R."/>
            <person name="Coyne K.J."/>
            <person name="Berg G.M."/>
            <person name="Bertrand E.M."/>
            <person name="Saito M.A."/>
            <person name="Gladyshev V.N."/>
            <person name="Grigoriev I.V."/>
        </authorList>
    </citation>
    <scope>NUCLEOTIDE SEQUENCE [LARGE SCALE GENOMIC DNA]</scope>
    <source>
        <strain evidence="6">CCMP 1984</strain>
    </source>
</reference>
<dbReference type="Pfam" id="PF00169">
    <property type="entry name" value="PH"/>
    <property type="match status" value="1"/>
</dbReference>
<evidence type="ECO:0000313" key="5">
    <source>
        <dbReference type="EMBL" id="EGB03688.1"/>
    </source>
</evidence>
<dbReference type="SMART" id="SM00233">
    <property type="entry name" value="PH"/>
    <property type="match status" value="1"/>
</dbReference>
<evidence type="ECO:0000256" key="1">
    <source>
        <dbReference type="ARBA" id="ARBA00022553"/>
    </source>
</evidence>
<dbReference type="OrthoDB" id="43122at2759"/>
<dbReference type="GO" id="GO:0001881">
    <property type="term" value="P:receptor recycling"/>
    <property type="evidence" value="ECO:0007669"/>
    <property type="project" value="TreeGrafter"/>
</dbReference>
<dbReference type="InterPro" id="IPR001849">
    <property type="entry name" value="PH_domain"/>
</dbReference>
<feature type="domain" description="PH" evidence="4">
    <location>
        <begin position="34"/>
        <end position="129"/>
    </location>
</feature>
<evidence type="ECO:0000259" key="4">
    <source>
        <dbReference type="PROSITE" id="PS50003"/>
    </source>
</evidence>
<keyword evidence="1" id="KW-0597">Phosphoprotein</keyword>
<dbReference type="InterPro" id="IPR045188">
    <property type="entry name" value="Boi1/Boi2-like"/>
</dbReference>
<dbReference type="EMBL" id="GL833164">
    <property type="protein sequence ID" value="EGB03688.1"/>
    <property type="molecule type" value="Genomic_DNA"/>
</dbReference>
<organism evidence="6">
    <name type="scientific">Aureococcus anophagefferens</name>
    <name type="common">Harmful bloom alga</name>
    <dbReference type="NCBI Taxonomy" id="44056"/>
    <lineage>
        <taxon>Eukaryota</taxon>
        <taxon>Sar</taxon>
        <taxon>Stramenopiles</taxon>
        <taxon>Ochrophyta</taxon>
        <taxon>Pelagophyceae</taxon>
        <taxon>Pelagomonadales</taxon>
        <taxon>Pelagomonadaceae</taxon>
        <taxon>Aureococcus</taxon>
    </lineage>
</organism>
<keyword evidence="6" id="KW-1185">Reference proteome</keyword>
<dbReference type="GO" id="GO:0005829">
    <property type="term" value="C:cytosol"/>
    <property type="evidence" value="ECO:0007669"/>
    <property type="project" value="GOC"/>
</dbReference>
<protein>
    <recommendedName>
        <fullName evidence="4">PH domain-containing protein</fullName>
    </recommendedName>
</protein>
<proteinExistence type="predicted"/>
<dbReference type="GO" id="GO:0007032">
    <property type="term" value="P:endosome organization"/>
    <property type="evidence" value="ECO:0007669"/>
    <property type="project" value="TreeGrafter"/>
</dbReference>
<feature type="compositionally biased region" description="Basic and acidic residues" evidence="3">
    <location>
        <begin position="401"/>
        <end position="411"/>
    </location>
</feature>
<sequence>MNTFLGDLRGNSSNNTTLTIKSSPPKTAAVATRLGVRTGVLTKRNEQQVWQRRYCALVPQTLLYYYDGEHSESARGIIDLEYYTEVEVVARNTIRLSTPPDIPLRSFFFKADDEDQCAAWAAALTRERYFVVADERDAYQRLQAEFQKQSSESAESCDRLREETAQRRRACEAAALRLGDALAQLRQQAVSLGLSESSAASLREPRDAVREVAHRLHYHMRRAAHLGDAVAGAADQETSGGGAGPSDEERLRTLDDLRERVAAAKRARQREETARLASEGTRADKAAALDDAQRRVGDEAKSRVAAETKAAELADQKRILVREVKQTRKRAADAKALGAELEARKELGTLGLGLDDLEVDEETHRELALKRAGLARDTSSDGGGSDSCSLDGDLAAHARKNSSDRLDDLLRRATSQARDAERPKPPPPRPPAGASPFAKVCRRCGGTVEGPRNSTCKCAAPQID</sequence>
<dbReference type="GO" id="GO:0042147">
    <property type="term" value="P:retrograde transport, endosome to Golgi"/>
    <property type="evidence" value="ECO:0007669"/>
    <property type="project" value="TreeGrafter"/>
</dbReference>
<feature type="coiled-coil region" evidence="2">
    <location>
        <begin position="310"/>
        <end position="344"/>
    </location>
</feature>
<dbReference type="CDD" id="cd00821">
    <property type="entry name" value="PH"/>
    <property type="match status" value="1"/>
</dbReference>
<dbReference type="RefSeq" id="XP_009041617.1">
    <property type="nucleotide sequence ID" value="XM_009043369.1"/>
</dbReference>
<dbReference type="InterPro" id="IPR011993">
    <property type="entry name" value="PH-like_dom_sf"/>
</dbReference>
<keyword evidence="2" id="KW-0175">Coiled coil</keyword>
<dbReference type="GeneID" id="20226451"/>
<evidence type="ECO:0000256" key="2">
    <source>
        <dbReference type="SAM" id="Coils"/>
    </source>
</evidence>
<dbReference type="InParanoid" id="F0YMI3"/>
<evidence type="ECO:0000313" key="6">
    <source>
        <dbReference type="Proteomes" id="UP000002729"/>
    </source>
</evidence>
<dbReference type="GO" id="GO:0055037">
    <property type="term" value="C:recycling endosome"/>
    <property type="evidence" value="ECO:0007669"/>
    <property type="project" value="TreeGrafter"/>
</dbReference>
<name>F0YMI3_AURAN</name>
<dbReference type="PROSITE" id="PS50003">
    <property type="entry name" value="PH_DOMAIN"/>
    <property type="match status" value="1"/>
</dbReference>
<evidence type="ECO:0000256" key="3">
    <source>
        <dbReference type="SAM" id="MobiDB-lite"/>
    </source>
</evidence>
<dbReference type="PANTHER" id="PTHR22902:SF27">
    <property type="entry name" value="PLECKSTRIN HOMOLOGY DOMAIN-CONTAINING FAMILY A MEMBER 3"/>
    <property type="match status" value="1"/>
</dbReference>
<dbReference type="Proteomes" id="UP000002729">
    <property type="component" value="Unassembled WGS sequence"/>
</dbReference>
<gene>
    <name evidence="5" type="ORF">AURANDRAFT_67820</name>
</gene>
<dbReference type="eggNOG" id="ENOG502SFYW">
    <property type="taxonomic scope" value="Eukaryota"/>
</dbReference>
<dbReference type="SUPFAM" id="SSF50729">
    <property type="entry name" value="PH domain-like"/>
    <property type="match status" value="1"/>
</dbReference>
<feature type="region of interest" description="Disordered" evidence="3">
    <location>
        <begin position="230"/>
        <end position="250"/>
    </location>
</feature>
<feature type="compositionally biased region" description="Basic and acidic residues" evidence="3">
    <location>
        <begin position="281"/>
        <end position="297"/>
    </location>
</feature>